<evidence type="ECO:0000313" key="15">
    <source>
        <dbReference type="Proteomes" id="UP000296153"/>
    </source>
</evidence>
<evidence type="ECO:0000256" key="7">
    <source>
        <dbReference type="ARBA" id="ARBA00022801"/>
    </source>
</evidence>
<evidence type="ECO:0000256" key="1">
    <source>
        <dbReference type="ARBA" id="ARBA00001424"/>
    </source>
</evidence>
<dbReference type="GO" id="GO:0070006">
    <property type="term" value="F:metalloaminopeptidase activity"/>
    <property type="evidence" value="ECO:0007669"/>
    <property type="project" value="InterPro"/>
</dbReference>
<reference evidence="14 15" key="1">
    <citation type="journal article" date="2018" name="Genome Biol. Evol.">
        <title>Cladogenesis and Genomic Streamlining in Extracellular Endosymbionts of Tropical Stink Bugs.</title>
        <authorList>
            <person name="Otero-Bravo A."/>
            <person name="Goffredi S."/>
            <person name="Sabree Z.L."/>
        </authorList>
    </citation>
    <scope>NUCLEOTIDE SEQUENCE [LARGE SCALE GENOMIC DNA]</scope>
    <source>
        <strain evidence="14 15">SoEE</strain>
    </source>
</reference>
<dbReference type="InterPro" id="IPR000994">
    <property type="entry name" value="Pept_M24"/>
</dbReference>
<dbReference type="PANTHER" id="PTHR43226">
    <property type="entry name" value="XAA-PRO AMINOPEPTIDASE 3"/>
    <property type="match status" value="1"/>
</dbReference>
<accession>A0A2P5SZQ1</accession>
<keyword evidence="6" id="KW-0479">Metal-binding</keyword>
<evidence type="ECO:0000256" key="3">
    <source>
        <dbReference type="ARBA" id="ARBA00008766"/>
    </source>
</evidence>
<dbReference type="Pfam" id="PF00557">
    <property type="entry name" value="Peptidase_M24"/>
    <property type="match status" value="1"/>
</dbReference>
<dbReference type="InterPro" id="IPR052433">
    <property type="entry name" value="X-Pro_dipept-like"/>
</dbReference>
<dbReference type="GO" id="GO:0030145">
    <property type="term" value="F:manganese ion binding"/>
    <property type="evidence" value="ECO:0007669"/>
    <property type="project" value="InterPro"/>
</dbReference>
<gene>
    <name evidence="14" type="ORF">CRV12_02985</name>
</gene>
<dbReference type="InterPro" id="IPR036005">
    <property type="entry name" value="Creatinase/aminopeptidase-like"/>
</dbReference>
<dbReference type="GO" id="GO:0005829">
    <property type="term" value="C:cytosol"/>
    <property type="evidence" value="ECO:0007669"/>
    <property type="project" value="TreeGrafter"/>
</dbReference>
<comment type="catalytic activity">
    <reaction evidence="1">
        <text>Release of any N-terminal amino acid, including proline, that is linked to proline, even from a dipeptide or tripeptide.</text>
        <dbReference type="EC" id="3.4.11.9"/>
    </reaction>
</comment>
<dbReference type="FunFam" id="3.90.230.10:FF:000002">
    <property type="entry name" value="Xaa-Pro aminopeptidase 3"/>
    <property type="match status" value="1"/>
</dbReference>
<dbReference type="OrthoDB" id="9806388at2"/>
<keyword evidence="5" id="KW-0645">Protease</keyword>
<dbReference type="CDD" id="cd01087">
    <property type="entry name" value="Prolidase"/>
    <property type="match status" value="1"/>
</dbReference>
<evidence type="ECO:0000256" key="2">
    <source>
        <dbReference type="ARBA" id="ARBA00001936"/>
    </source>
</evidence>
<feature type="domain" description="Aminopeptidase P N-terminal" evidence="13">
    <location>
        <begin position="2"/>
        <end position="136"/>
    </location>
</feature>
<dbReference type="InterPro" id="IPR029149">
    <property type="entry name" value="Creatin/AminoP/Spt16_N"/>
</dbReference>
<comment type="cofactor">
    <cofactor evidence="2">
        <name>Mn(2+)</name>
        <dbReference type="ChEBI" id="CHEBI:29035"/>
    </cofactor>
</comment>
<dbReference type="InterPro" id="IPR007865">
    <property type="entry name" value="Aminopep_P_N"/>
</dbReference>
<evidence type="ECO:0000256" key="11">
    <source>
        <dbReference type="ARBA" id="ARBA00075356"/>
    </source>
</evidence>
<dbReference type="PANTHER" id="PTHR43226:SF4">
    <property type="entry name" value="XAA-PRO AMINOPEPTIDASE 3"/>
    <property type="match status" value="1"/>
</dbReference>
<dbReference type="AlphaFoldDB" id="A0A2P5SZQ1"/>
<evidence type="ECO:0000256" key="10">
    <source>
        <dbReference type="ARBA" id="ARBA00069363"/>
    </source>
</evidence>
<keyword evidence="14" id="KW-0031">Aminopeptidase</keyword>
<dbReference type="SUPFAM" id="SSF53092">
    <property type="entry name" value="Creatinase/prolidase N-terminal domain"/>
    <property type="match status" value="1"/>
</dbReference>
<protein>
    <recommendedName>
        <fullName evidence="10">Xaa-Pro aminopeptidase</fullName>
        <ecNumber evidence="4">3.4.11.9</ecNumber>
    </recommendedName>
    <alternativeName>
        <fullName evidence="11">Aminopeptidase P II</fullName>
    </alternativeName>
    <alternativeName>
        <fullName evidence="12">X-Pro aminopeptidase</fullName>
    </alternativeName>
</protein>
<comment type="caution">
    <text evidence="14">The sequence shown here is derived from an EMBL/GenBank/DDBJ whole genome shotgun (WGS) entry which is preliminary data.</text>
</comment>
<evidence type="ECO:0000256" key="12">
    <source>
        <dbReference type="ARBA" id="ARBA00081411"/>
    </source>
</evidence>
<comment type="similarity">
    <text evidence="3">Belongs to the peptidase M24B family.</text>
</comment>
<proteinExistence type="inferred from homology"/>
<evidence type="ECO:0000313" key="14">
    <source>
        <dbReference type="EMBL" id="PPI87780.1"/>
    </source>
</evidence>
<organism evidence="14 15">
    <name type="scientific">Candidatus Pantoea edessiphila</name>
    <dbReference type="NCBI Taxonomy" id="2044610"/>
    <lineage>
        <taxon>Bacteria</taxon>
        <taxon>Pseudomonadati</taxon>
        <taxon>Pseudomonadota</taxon>
        <taxon>Gammaproteobacteria</taxon>
        <taxon>Enterobacterales</taxon>
        <taxon>Erwiniaceae</taxon>
        <taxon>Pantoea</taxon>
    </lineage>
</organism>
<dbReference type="EC" id="3.4.11.9" evidence="4"/>
<dbReference type="SUPFAM" id="SSF55920">
    <property type="entry name" value="Creatinase/aminopeptidase"/>
    <property type="match status" value="1"/>
</dbReference>
<evidence type="ECO:0000259" key="13">
    <source>
        <dbReference type="SMART" id="SM01011"/>
    </source>
</evidence>
<evidence type="ECO:0000256" key="6">
    <source>
        <dbReference type="ARBA" id="ARBA00022723"/>
    </source>
</evidence>
<evidence type="ECO:0000256" key="8">
    <source>
        <dbReference type="ARBA" id="ARBA00023049"/>
    </source>
</evidence>
<evidence type="ECO:0000256" key="9">
    <source>
        <dbReference type="ARBA" id="ARBA00023211"/>
    </source>
</evidence>
<name>A0A2P5SZQ1_9GAMM</name>
<dbReference type="Gene3D" id="3.90.230.10">
    <property type="entry name" value="Creatinase/methionine aminopeptidase superfamily"/>
    <property type="match status" value="1"/>
</dbReference>
<dbReference type="Proteomes" id="UP000296153">
    <property type="component" value="Unassembled WGS sequence"/>
</dbReference>
<dbReference type="NCBIfam" id="NF008131">
    <property type="entry name" value="PRK10879.1"/>
    <property type="match status" value="1"/>
</dbReference>
<dbReference type="RefSeq" id="WP_136131183.1">
    <property type="nucleotide sequence ID" value="NZ_PDKT01000004.1"/>
</dbReference>
<keyword evidence="9" id="KW-0464">Manganese</keyword>
<keyword evidence="7" id="KW-0378">Hydrolase</keyword>
<dbReference type="EMBL" id="PDKT01000004">
    <property type="protein sequence ID" value="PPI87780.1"/>
    <property type="molecule type" value="Genomic_DNA"/>
</dbReference>
<dbReference type="Gene3D" id="3.40.350.10">
    <property type="entry name" value="Creatinase/prolidase N-terminal domain"/>
    <property type="match status" value="1"/>
</dbReference>
<dbReference type="SMART" id="SM01011">
    <property type="entry name" value="AMP_N"/>
    <property type="match status" value="1"/>
</dbReference>
<evidence type="ECO:0000256" key="4">
    <source>
        <dbReference type="ARBA" id="ARBA00012574"/>
    </source>
</evidence>
<keyword evidence="8" id="KW-0482">Metalloprotease</keyword>
<evidence type="ECO:0000256" key="5">
    <source>
        <dbReference type="ARBA" id="ARBA00022670"/>
    </source>
</evidence>
<sequence length="439" mass="50339">MISVNILKKRRDILISKMVAKSAILIFATPENIKRQNEYQFRQNKDFWYFTGFNEPNALFIIVKKDDKFTQKILFNKPKDPDNEIWFGSNLGQDSALTKIDVDYALPWNVINENIYRFLIGLNTIYYAWGEYVEADTLVFDALNNIRNDKSHSSIIPSTIIDWRPLVHEMRLFKGPEEIELLRIAGKISALAHTRAMKACHANMFEYQLEGEIHHEFSYHGVKFPSYNTIVGSGNNACILHYTKNKNKMCDGDLVLVDAGCSFKEYASDITRTFPVNGKFNKQQRELYNIVLTALKSALLMLKPGIIIDEVNNVVINIIVNNLVKIGILKGKVDELISEGTYQQFFMHNLSHWLGLDVHDVSRYGKSMKNQILQPNMVLTVEPGLYISPYANVPIEYRGIGIRIEDNILITETGNECFTNGAVKEIELIEDIMKLKKIN</sequence>
<dbReference type="Pfam" id="PF05195">
    <property type="entry name" value="AMP_N"/>
    <property type="match status" value="1"/>
</dbReference>
<dbReference type="GO" id="GO:0006508">
    <property type="term" value="P:proteolysis"/>
    <property type="evidence" value="ECO:0007669"/>
    <property type="project" value="UniProtKB-KW"/>
</dbReference>